<proteinExistence type="inferred from homology"/>
<keyword evidence="10" id="KW-0325">Glycoprotein</keyword>
<evidence type="ECO:0000256" key="4">
    <source>
        <dbReference type="ARBA" id="ARBA00022614"/>
    </source>
</evidence>
<protein>
    <submittedName>
        <fullName evidence="12">Receptor-like protein 12</fullName>
    </submittedName>
</protein>
<comment type="caution">
    <text evidence="12">The sequence shown here is derived from an EMBL/GenBank/DDBJ whole genome shotgun (WGS) entry which is preliminary data.</text>
</comment>
<dbReference type="PANTHER" id="PTHR27004">
    <property type="entry name" value="RECEPTOR-LIKE PROTEIN 12 ISOFORM X1"/>
    <property type="match status" value="1"/>
</dbReference>
<evidence type="ECO:0000313" key="12">
    <source>
        <dbReference type="EMBL" id="RVW37541.1"/>
    </source>
</evidence>
<dbReference type="InterPro" id="IPR032675">
    <property type="entry name" value="LRR_dom_sf"/>
</dbReference>
<reference evidence="12 13" key="1">
    <citation type="journal article" date="2018" name="PLoS Genet.">
        <title>Population sequencing reveals clonal diversity and ancestral inbreeding in the grapevine cultivar Chardonnay.</title>
        <authorList>
            <person name="Roach M.J."/>
            <person name="Johnson D.L."/>
            <person name="Bohlmann J."/>
            <person name="van Vuuren H.J."/>
            <person name="Jones S.J."/>
            <person name="Pretorius I.S."/>
            <person name="Schmidt S.A."/>
            <person name="Borneman A.R."/>
        </authorList>
    </citation>
    <scope>NUCLEOTIDE SEQUENCE [LARGE SCALE GENOMIC DNA]</scope>
    <source>
        <strain evidence="13">cv. Chardonnay</strain>
        <tissue evidence="12">Leaf</tissue>
    </source>
</reference>
<sequence length="147" mass="16155">MGNLTQLESLDLSQNKLSGDIPSATNKDDIPLSSSVFPTIISQDLYHKANNLIHFKMSHTRENPGLCGGPLSNKCSISKSLPLSPLTSRQAEDAKFGIKVELMMILMGCGSGLVVGVVIGHTLTIRKHEWFVKTFGKRQRRGNRRGH</sequence>
<evidence type="ECO:0000256" key="8">
    <source>
        <dbReference type="ARBA" id="ARBA00023136"/>
    </source>
</evidence>
<feature type="transmembrane region" description="Helical" evidence="11">
    <location>
        <begin position="102"/>
        <end position="123"/>
    </location>
</feature>
<keyword evidence="6" id="KW-0677">Repeat</keyword>
<comment type="subcellular location">
    <subcellularLocation>
        <location evidence="1">Cell membrane</location>
        <topology evidence="1">Single-pass type I membrane protein</topology>
    </subcellularLocation>
</comment>
<evidence type="ECO:0000313" key="13">
    <source>
        <dbReference type="Proteomes" id="UP000288805"/>
    </source>
</evidence>
<evidence type="ECO:0000256" key="6">
    <source>
        <dbReference type="ARBA" id="ARBA00022737"/>
    </source>
</evidence>
<evidence type="ECO:0000256" key="10">
    <source>
        <dbReference type="ARBA" id="ARBA00023180"/>
    </source>
</evidence>
<accession>A0A438DQ20</accession>
<keyword evidence="7 11" id="KW-1133">Transmembrane helix</keyword>
<keyword evidence="4" id="KW-0433">Leucine-rich repeat</keyword>
<gene>
    <name evidence="12" type="primary">RLP12_90</name>
    <name evidence="12" type="ORF">CK203_073971</name>
</gene>
<comment type="similarity">
    <text evidence="2">Belongs to the RLP family.</text>
</comment>
<dbReference type="GO" id="GO:0005886">
    <property type="term" value="C:plasma membrane"/>
    <property type="evidence" value="ECO:0007669"/>
    <property type="project" value="UniProtKB-SubCell"/>
</dbReference>
<dbReference type="AlphaFoldDB" id="A0A438DQ20"/>
<evidence type="ECO:0000256" key="5">
    <source>
        <dbReference type="ARBA" id="ARBA00022692"/>
    </source>
</evidence>
<evidence type="ECO:0000256" key="7">
    <source>
        <dbReference type="ARBA" id="ARBA00022989"/>
    </source>
</evidence>
<organism evidence="12 13">
    <name type="scientific">Vitis vinifera</name>
    <name type="common">Grape</name>
    <dbReference type="NCBI Taxonomy" id="29760"/>
    <lineage>
        <taxon>Eukaryota</taxon>
        <taxon>Viridiplantae</taxon>
        <taxon>Streptophyta</taxon>
        <taxon>Embryophyta</taxon>
        <taxon>Tracheophyta</taxon>
        <taxon>Spermatophyta</taxon>
        <taxon>Magnoliopsida</taxon>
        <taxon>eudicotyledons</taxon>
        <taxon>Gunneridae</taxon>
        <taxon>Pentapetalae</taxon>
        <taxon>rosids</taxon>
        <taxon>Vitales</taxon>
        <taxon>Vitaceae</taxon>
        <taxon>Viteae</taxon>
        <taxon>Vitis</taxon>
    </lineage>
</organism>
<evidence type="ECO:0000256" key="1">
    <source>
        <dbReference type="ARBA" id="ARBA00004251"/>
    </source>
</evidence>
<dbReference type="EMBL" id="QGNW01001534">
    <property type="protein sequence ID" value="RVW37541.1"/>
    <property type="molecule type" value="Genomic_DNA"/>
</dbReference>
<evidence type="ECO:0000256" key="2">
    <source>
        <dbReference type="ARBA" id="ARBA00009592"/>
    </source>
</evidence>
<keyword evidence="8 11" id="KW-0472">Membrane</keyword>
<dbReference type="Proteomes" id="UP000288805">
    <property type="component" value="Unassembled WGS sequence"/>
</dbReference>
<evidence type="ECO:0000256" key="9">
    <source>
        <dbReference type="ARBA" id="ARBA00023170"/>
    </source>
</evidence>
<keyword evidence="5 11" id="KW-0812">Transmembrane</keyword>
<dbReference type="PANTHER" id="PTHR27004:SF447">
    <property type="entry name" value="RECEPTOR LIKE PROTEIN 30-LIKE"/>
    <property type="match status" value="1"/>
</dbReference>
<keyword evidence="3" id="KW-1003">Cell membrane</keyword>
<keyword evidence="9 12" id="KW-0675">Receptor</keyword>
<evidence type="ECO:0000256" key="3">
    <source>
        <dbReference type="ARBA" id="ARBA00022475"/>
    </source>
</evidence>
<evidence type="ECO:0000256" key="11">
    <source>
        <dbReference type="SAM" id="Phobius"/>
    </source>
</evidence>
<dbReference type="Gene3D" id="3.80.10.10">
    <property type="entry name" value="Ribonuclease Inhibitor"/>
    <property type="match status" value="1"/>
</dbReference>
<name>A0A438DQ20_VITVI</name>